<dbReference type="GO" id="GO:0022625">
    <property type="term" value="C:cytosolic large ribosomal subunit"/>
    <property type="evidence" value="ECO:0007669"/>
    <property type="project" value="TreeGrafter"/>
</dbReference>
<dbReference type="InterPro" id="IPR011035">
    <property type="entry name" value="Ribosomal_bL25/Gln-tRNA_synth"/>
</dbReference>
<dbReference type="NCBIfam" id="NF004133">
    <property type="entry name" value="PRK05618.2-4"/>
    <property type="match status" value="1"/>
</dbReference>
<dbReference type="OrthoDB" id="9790002at2"/>
<dbReference type="PANTHER" id="PTHR33284">
    <property type="entry name" value="RIBOSOMAL PROTEIN L25/GLN-TRNA SYNTHETASE, ANTI-CODON-BINDING DOMAIN-CONTAINING PROTEIN"/>
    <property type="match status" value="1"/>
</dbReference>
<dbReference type="CDD" id="cd00495">
    <property type="entry name" value="Ribosomal_L25_TL5_CTC"/>
    <property type="match status" value="1"/>
</dbReference>
<evidence type="ECO:0000256" key="1">
    <source>
        <dbReference type="ARBA" id="ARBA00022730"/>
    </source>
</evidence>
<protein>
    <recommendedName>
        <fullName evidence="5">Large ribosomal subunit protein bL25</fullName>
    </recommendedName>
    <alternativeName>
        <fullName evidence="5">General stress protein CTC</fullName>
    </alternativeName>
</protein>
<gene>
    <name evidence="5" type="primary">rplY</name>
    <name evidence="5" type="synonym">ctc</name>
    <name evidence="9" type="ORF">SAMN05518684_12427</name>
</gene>
<dbReference type="Gene3D" id="2.40.240.10">
    <property type="entry name" value="Ribosomal Protein L25, Chain P"/>
    <property type="match status" value="1"/>
</dbReference>
<dbReference type="SUPFAM" id="SSF50715">
    <property type="entry name" value="Ribosomal protein L25-like"/>
    <property type="match status" value="1"/>
</dbReference>
<name>A0A1H9X3I5_9BACI</name>
<dbReference type="Proteomes" id="UP000198571">
    <property type="component" value="Unassembled WGS sequence"/>
</dbReference>
<dbReference type="InterPro" id="IPR001021">
    <property type="entry name" value="Ribosomal_bL25_long"/>
</dbReference>
<feature type="compositionally biased region" description="Acidic residues" evidence="6">
    <location>
        <begin position="181"/>
        <end position="205"/>
    </location>
</feature>
<dbReference type="PANTHER" id="PTHR33284:SF1">
    <property type="entry name" value="RIBOSOMAL PROTEIN L25_GLN-TRNA SYNTHETASE, ANTI-CODON-BINDING DOMAIN-CONTAINING PROTEIN"/>
    <property type="match status" value="1"/>
</dbReference>
<evidence type="ECO:0000256" key="3">
    <source>
        <dbReference type="ARBA" id="ARBA00022980"/>
    </source>
</evidence>
<comment type="subunit">
    <text evidence="5">Part of the 50S ribosomal subunit; part of the 5S rRNA/L5/L18/L25 subcomplex. Contacts the 5S rRNA. Binds to the 5S rRNA independently of L5 and L18.</text>
</comment>
<evidence type="ECO:0000313" key="9">
    <source>
        <dbReference type="EMBL" id="SES40768.1"/>
    </source>
</evidence>
<dbReference type="RefSeq" id="WP_093055821.1">
    <property type="nucleotide sequence ID" value="NZ_FOGT01000024.1"/>
</dbReference>
<feature type="region of interest" description="Disordered" evidence="6">
    <location>
        <begin position="172"/>
        <end position="222"/>
    </location>
</feature>
<feature type="domain" description="Large ribosomal subunit protein bL25 beta" evidence="8">
    <location>
        <begin position="100"/>
        <end position="181"/>
    </location>
</feature>
<feature type="domain" description="Large ribosomal subunit protein bL25 L25" evidence="7">
    <location>
        <begin position="5"/>
        <end position="91"/>
    </location>
</feature>
<keyword evidence="3 5" id="KW-0689">Ribosomal protein</keyword>
<evidence type="ECO:0000256" key="2">
    <source>
        <dbReference type="ARBA" id="ARBA00022884"/>
    </source>
</evidence>
<sequence length="222" mass="24485">MATVLQAAVREDLRGSRLAKIRNEGNIPAVVYGKEFGNKPVSVEEVAFIKTLREQGKTGVFHLEIDGQKTDVMIYDLQYDAMKNQYIHIDFYAADMKSEMDADVPVQVTGESKGVQDGGVLQQAVYELSVRALPRDLPDSIEVEVTDLDVNDALLVKDLKAGAKFEFNNDPEEVVVSVTPPDEEPEEPMTEDGEAPELVDGDPDAEPEKSGSDEEKALEKEE</sequence>
<evidence type="ECO:0000259" key="7">
    <source>
        <dbReference type="Pfam" id="PF01386"/>
    </source>
</evidence>
<dbReference type="InterPro" id="IPR037121">
    <property type="entry name" value="Ribosomal_bL25_C"/>
</dbReference>
<comment type="function">
    <text evidence="5">This is one of the proteins that binds to the 5S RNA in the ribosome where it forms part of the central protuberance.</text>
</comment>
<dbReference type="Pfam" id="PF14693">
    <property type="entry name" value="Ribosomal_TL5_C"/>
    <property type="match status" value="1"/>
</dbReference>
<organism evidence="9 10">
    <name type="scientific">Salipaludibacillus aurantiacus</name>
    <dbReference type="NCBI Taxonomy" id="1601833"/>
    <lineage>
        <taxon>Bacteria</taxon>
        <taxon>Bacillati</taxon>
        <taxon>Bacillota</taxon>
        <taxon>Bacilli</taxon>
        <taxon>Bacillales</taxon>
        <taxon>Bacillaceae</taxon>
    </lineage>
</organism>
<dbReference type="Pfam" id="PF01386">
    <property type="entry name" value="Ribosomal_L25p"/>
    <property type="match status" value="1"/>
</dbReference>
<dbReference type="GO" id="GO:0006412">
    <property type="term" value="P:translation"/>
    <property type="evidence" value="ECO:0007669"/>
    <property type="project" value="UniProtKB-UniRule"/>
</dbReference>
<dbReference type="EMBL" id="FOGT01000024">
    <property type="protein sequence ID" value="SES40768.1"/>
    <property type="molecule type" value="Genomic_DNA"/>
</dbReference>
<dbReference type="InterPro" id="IPR020930">
    <property type="entry name" value="Ribosomal_uL5_bac-type"/>
</dbReference>
<keyword evidence="10" id="KW-1185">Reference proteome</keyword>
<reference evidence="10" key="1">
    <citation type="submission" date="2016-10" db="EMBL/GenBank/DDBJ databases">
        <authorList>
            <person name="Varghese N."/>
            <person name="Submissions S."/>
        </authorList>
    </citation>
    <scope>NUCLEOTIDE SEQUENCE [LARGE SCALE GENOMIC DNA]</scope>
    <source>
        <strain evidence="10">S9</strain>
    </source>
</reference>
<dbReference type="STRING" id="1601833.SAMN05518684_12427"/>
<dbReference type="AlphaFoldDB" id="A0A1H9X3I5"/>
<proteinExistence type="inferred from homology"/>
<comment type="similarity">
    <text evidence="5">Belongs to the bacterial ribosomal protein bL25 family. CTC subfamily.</text>
</comment>
<evidence type="ECO:0000313" key="10">
    <source>
        <dbReference type="Proteomes" id="UP000198571"/>
    </source>
</evidence>
<dbReference type="InterPro" id="IPR020056">
    <property type="entry name" value="Rbsml_bL25/Gln-tRNA_synth_N"/>
</dbReference>
<evidence type="ECO:0000256" key="4">
    <source>
        <dbReference type="ARBA" id="ARBA00023274"/>
    </source>
</evidence>
<keyword evidence="2 5" id="KW-0694">RNA-binding</keyword>
<feature type="compositionally biased region" description="Basic and acidic residues" evidence="6">
    <location>
        <begin position="206"/>
        <end position="222"/>
    </location>
</feature>
<dbReference type="NCBIfam" id="TIGR00731">
    <property type="entry name" value="bL25_bact_ctc"/>
    <property type="match status" value="1"/>
</dbReference>
<dbReference type="Gene3D" id="2.170.120.20">
    <property type="entry name" value="Ribosomal protein L25, beta domain"/>
    <property type="match status" value="1"/>
</dbReference>
<evidence type="ECO:0000259" key="8">
    <source>
        <dbReference type="Pfam" id="PF14693"/>
    </source>
</evidence>
<dbReference type="InterPro" id="IPR020057">
    <property type="entry name" value="Ribosomal_bL25_b-dom"/>
</dbReference>
<dbReference type="GO" id="GO:0008097">
    <property type="term" value="F:5S rRNA binding"/>
    <property type="evidence" value="ECO:0007669"/>
    <property type="project" value="InterPro"/>
</dbReference>
<evidence type="ECO:0000256" key="6">
    <source>
        <dbReference type="SAM" id="MobiDB-lite"/>
    </source>
</evidence>
<keyword evidence="4 5" id="KW-0687">Ribonucleoprotein</keyword>
<accession>A0A1H9X3I5</accession>
<dbReference type="InterPro" id="IPR029751">
    <property type="entry name" value="Ribosomal_L25_dom"/>
</dbReference>
<dbReference type="GO" id="GO:0003735">
    <property type="term" value="F:structural constituent of ribosome"/>
    <property type="evidence" value="ECO:0007669"/>
    <property type="project" value="InterPro"/>
</dbReference>
<keyword evidence="1 5" id="KW-0699">rRNA-binding</keyword>
<dbReference type="HAMAP" id="MF_01334">
    <property type="entry name" value="Ribosomal_bL25_CTC"/>
    <property type="match status" value="1"/>
</dbReference>
<evidence type="ECO:0000256" key="5">
    <source>
        <dbReference type="HAMAP-Rule" id="MF_01334"/>
    </source>
</evidence>